<accession>A0AC61S1Z6</accession>
<protein>
    <submittedName>
        <fullName evidence="1">IS982 family transposase</fullName>
    </submittedName>
</protein>
<evidence type="ECO:0000313" key="1">
    <source>
        <dbReference type="EMBL" id="THG34721.1"/>
    </source>
</evidence>
<organism evidence="1 2">
    <name type="scientific">Muribaculum caecicola</name>
    <dbReference type="NCBI Taxonomy" id="3038144"/>
    <lineage>
        <taxon>Bacteria</taxon>
        <taxon>Pseudomonadati</taxon>
        <taxon>Bacteroidota</taxon>
        <taxon>Bacteroidia</taxon>
        <taxon>Bacteroidales</taxon>
        <taxon>Muribaculaceae</taxon>
        <taxon>Muribaculum</taxon>
    </lineage>
</organism>
<name>A0AC61S1Z6_9BACT</name>
<proteinExistence type="predicted"/>
<keyword evidence="2" id="KW-1185">Reference proteome</keyword>
<dbReference type="Proteomes" id="UP000305401">
    <property type="component" value="Unassembled WGS sequence"/>
</dbReference>
<feature type="non-terminal residue" evidence="1">
    <location>
        <position position="52"/>
    </location>
</feature>
<evidence type="ECO:0000313" key="2">
    <source>
        <dbReference type="Proteomes" id="UP000305401"/>
    </source>
</evidence>
<comment type="caution">
    <text evidence="1">The sequence shown here is derived from an EMBL/GenBank/DDBJ whole genome shotgun (WGS) entry which is preliminary data.</text>
</comment>
<reference evidence="1" key="1">
    <citation type="submission" date="2019-04" db="EMBL/GenBank/DDBJ databases">
        <title>Microbes associate with the intestines of laboratory mice.</title>
        <authorList>
            <person name="Navarre W."/>
            <person name="Wong E."/>
            <person name="Huang K.C."/>
            <person name="Tropini C."/>
            <person name="Ng K."/>
            <person name="Yu B."/>
        </authorList>
    </citation>
    <scope>NUCLEOTIDE SEQUENCE</scope>
    <source>
        <strain evidence="1">NM86_A22</strain>
    </source>
</reference>
<dbReference type="EMBL" id="SSTG01000348">
    <property type="protein sequence ID" value="THG34721.1"/>
    <property type="molecule type" value="Genomic_DNA"/>
</dbReference>
<gene>
    <name evidence="1" type="ORF">E5990_11725</name>
</gene>
<sequence length="52" mass="6016">MITEDKITEIFCLADDFCKYFSSELKKHQLCDGNKHRNKPGRLSDAEVITIL</sequence>